<dbReference type="GO" id="GO:0046872">
    <property type="term" value="F:metal ion binding"/>
    <property type="evidence" value="ECO:0007669"/>
    <property type="project" value="UniProtKB-KW"/>
</dbReference>
<dbReference type="NCBIfam" id="NF001614">
    <property type="entry name" value="PRK00402.1"/>
    <property type="match status" value="1"/>
</dbReference>
<comment type="caution">
    <text evidence="8">The sequence shown here is derived from an EMBL/GenBank/DDBJ whole genome shotgun (WGS) entry which is preliminary data.</text>
</comment>
<dbReference type="InterPro" id="IPR036008">
    <property type="entry name" value="Aconitase_4Fe-4S_dom"/>
</dbReference>
<dbReference type="Proteomes" id="UP000229506">
    <property type="component" value="Unassembled WGS sequence"/>
</dbReference>
<dbReference type="InterPro" id="IPR000573">
    <property type="entry name" value="AconitaseA/IPMdHydase_ssu_swvl"/>
</dbReference>
<feature type="domain" description="Aconitase A/isopropylmalate dehydratase small subunit swivel" evidence="7">
    <location>
        <begin position="43"/>
        <end position="106"/>
    </location>
</feature>
<dbReference type="InterPro" id="IPR006251">
    <property type="entry name" value="Homoacnase/IPMdehydase_lsu"/>
</dbReference>
<dbReference type="GO" id="GO:0051539">
    <property type="term" value="F:4 iron, 4 sulfur cluster binding"/>
    <property type="evidence" value="ECO:0007669"/>
    <property type="project" value="UniProtKB-KW"/>
</dbReference>
<dbReference type="InterPro" id="IPR011827">
    <property type="entry name" value="LeuD_type2/HacB/DmdB"/>
</dbReference>
<dbReference type="GO" id="GO:0009098">
    <property type="term" value="P:L-leucine biosynthetic process"/>
    <property type="evidence" value="ECO:0007669"/>
    <property type="project" value="InterPro"/>
</dbReference>
<reference evidence="9" key="1">
    <citation type="submission" date="2017-09" db="EMBL/GenBank/DDBJ databases">
        <title>Depth-based differentiation of microbial function through sediment-hosted aquifers and enrichment of novel symbionts in the deep terrestrial subsurface.</title>
        <authorList>
            <person name="Probst A.J."/>
            <person name="Ladd B."/>
            <person name="Jarett J.K."/>
            <person name="Geller-Mcgrath D.E."/>
            <person name="Sieber C.M.K."/>
            <person name="Emerson J.B."/>
            <person name="Anantharaman K."/>
            <person name="Thomas B.C."/>
            <person name="Malmstrom R."/>
            <person name="Stieglmeier M."/>
            <person name="Klingl A."/>
            <person name="Woyke T."/>
            <person name="Ryan C.M."/>
            <person name="Banfield J.F."/>
        </authorList>
    </citation>
    <scope>NUCLEOTIDE SEQUENCE [LARGE SCALE GENOMIC DNA]</scope>
</reference>
<organism evidence="8 9">
    <name type="scientific">Candidatus Roizmanbacteria bacterium CG_4_10_14_0_2_um_filter_33_96</name>
    <dbReference type="NCBI Taxonomy" id="1974821"/>
    <lineage>
        <taxon>Bacteria</taxon>
        <taxon>Candidatus Roizmaniibacteriota</taxon>
    </lineage>
</organism>
<keyword evidence="3" id="KW-0408">Iron</keyword>
<evidence type="ECO:0000313" key="8">
    <source>
        <dbReference type="EMBL" id="PIZ67232.1"/>
    </source>
</evidence>
<dbReference type="InterPro" id="IPR015928">
    <property type="entry name" value="Aconitase/3IPM_dehydase_swvl"/>
</dbReference>
<dbReference type="Pfam" id="PF00330">
    <property type="entry name" value="Aconitase"/>
    <property type="match status" value="1"/>
</dbReference>
<dbReference type="InterPro" id="IPR050067">
    <property type="entry name" value="IPM_dehydratase_rel_enz"/>
</dbReference>
<gene>
    <name evidence="8" type="ORF">COY12_02275</name>
</gene>
<evidence type="ECO:0000256" key="2">
    <source>
        <dbReference type="ARBA" id="ARBA00022723"/>
    </source>
</evidence>
<dbReference type="GO" id="GO:0003861">
    <property type="term" value="F:3-isopropylmalate dehydratase activity"/>
    <property type="evidence" value="ECO:0007669"/>
    <property type="project" value="InterPro"/>
</dbReference>
<proteinExistence type="predicted"/>
<evidence type="ECO:0000313" key="9">
    <source>
        <dbReference type="Proteomes" id="UP000229506"/>
    </source>
</evidence>
<accession>A0A2M7U7Q4</accession>
<dbReference type="NCBIfam" id="TIGR02087">
    <property type="entry name" value="LEUD_arch"/>
    <property type="match status" value="1"/>
</dbReference>
<evidence type="ECO:0000256" key="3">
    <source>
        <dbReference type="ARBA" id="ARBA00023004"/>
    </source>
</evidence>
<dbReference type="NCBIfam" id="TIGR02086">
    <property type="entry name" value="IPMI_arch"/>
    <property type="match status" value="1"/>
</dbReference>
<dbReference type="InterPro" id="IPR015931">
    <property type="entry name" value="Acnase/IPM_dHydase_lsu_aba_1/3"/>
</dbReference>
<dbReference type="Gene3D" id="3.20.19.10">
    <property type="entry name" value="Aconitase, domain 4"/>
    <property type="match status" value="1"/>
</dbReference>
<evidence type="ECO:0000256" key="5">
    <source>
        <dbReference type="ARBA" id="ARBA00023239"/>
    </source>
</evidence>
<dbReference type="InterPro" id="IPR011826">
    <property type="entry name" value="HAcnase/IPMdehydase_lsu_prok"/>
</dbReference>
<dbReference type="AlphaFoldDB" id="A0A2M7U7Q4"/>
<name>A0A2M7U7Q4_9BACT</name>
<protein>
    <submittedName>
        <fullName evidence="8">Uncharacterized protein</fullName>
    </submittedName>
</protein>
<dbReference type="PRINTS" id="PR00415">
    <property type="entry name" value="ACONITASE"/>
</dbReference>
<sequence>MTNKIIGKITSIFPKDINTDDIIPAWTLQESTDRNYFKKYAFDNYDKDFVFRCKREENNIIVAGKNFGCGSSREQAVYALQENDIKVIIALSYPDIFYRNCLNNGLPAIIVDDITEYKIKQKIIIDFDNKIVQFDGKKYKIKNPPEDIKSFSLGGKLGKIRSHLGALLGQMQFQKHPSFVKTAEGKQTIVEKIVSDHVGRPIFSGEKLDLPIDILFFNEVIGPPAIQDFKNKFSDVFAKYNKRVKVFDPKRIFFIPDHTVPSSSVAVSEGIDLMEQFSREQGTKCYKEGDGIEHVVLIEDGYIVPGEIVLGTDSHTDTNGALNTLAFGVGTTDATYAMSTGFIYDFEIPKTIRFNLEGKFKKGVYGKDLILYLIGKLGVDGASKKIVEFGGPALKNISMDQRITIANMGVEMGARTAIFEADQKLKKYLKNRNQFPYKFYGPDKNCKYEKIIDVDLSILEPCVAFPHKPGNVTFISRIKNFMEKSQQSKTMDFVPVHSLKITDAFLGACTNGRYEDFIESSKIIKGKKIHPNVNFVVIPASRNVYNRLMKDGILQIFADAGANIESSNCGPCFGKHMGVVGRGTQMISSSNRNYIGRMGSRDARIFLASPITVTAAAVAGEIIDPRKYL</sequence>
<dbReference type="SUPFAM" id="SSF53732">
    <property type="entry name" value="Aconitase iron-sulfur domain"/>
    <property type="match status" value="1"/>
</dbReference>
<keyword evidence="1" id="KW-0004">4Fe-4S</keyword>
<evidence type="ECO:0000259" key="6">
    <source>
        <dbReference type="Pfam" id="PF00330"/>
    </source>
</evidence>
<evidence type="ECO:0000259" key="7">
    <source>
        <dbReference type="Pfam" id="PF00694"/>
    </source>
</evidence>
<keyword evidence="4" id="KW-0411">Iron-sulfur</keyword>
<dbReference type="InterPro" id="IPR001030">
    <property type="entry name" value="Acoase/IPM_deHydtase_lsu_aba"/>
</dbReference>
<dbReference type="PANTHER" id="PTHR43822">
    <property type="entry name" value="HOMOACONITASE, MITOCHONDRIAL-RELATED"/>
    <property type="match status" value="1"/>
</dbReference>
<keyword evidence="2" id="KW-0479">Metal-binding</keyword>
<evidence type="ECO:0000256" key="1">
    <source>
        <dbReference type="ARBA" id="ARBA00022485"/>
    </source>
</evidence>
<dbReference type="Gene3D" id="3.30.499.10">
    <property type="entry name" value="Aconitase, domain 3"/>
    <property type="match status" value="2"/>
</dbReference>
<evidence type="ECO:0000256" key="4">
    <source>
        <dbReference type="ARBA" id="ARBA00023014"/>
    </source>
</evidence>
<dbReference type="NCBIfam" id="TIGR01343">
    <property type="entry name" value="hacA_fam"/>
    <property type="match status" value="1"/>
</dbReference>
<feature type="domain" description="Aconitase/3-isopropylmalate dehydratase large subunit alpha/beta/alpha" evidence="6">
    <location>
        <begin position="191"/>
        <end position="620"/>
    </location>
</feature>
<dbReference type="EMBL" id="PFOF01000063">
    <property type="protein sequence ID" value="PIZ67232.1"/>
    <property type="molecule type" value="Genomic_DNA"/>
</dbReference>
<dbReference type="SUPFAM" id="SSF52016">
    <property type="entry name" value="LeuD/IlvD-like"/>
    <property type="match status" value="1"/>
</dbReference>
<dbReference type="PANTHER" id="PTHR43822:SF2">
    <property type="entry name" value="HOMOACONITASE, MITOCHONDRIAL"/>
    <property type="match status" value="1"/>
</dbReference>
<dbReference type="Pfam" id="PF00694">
    <property type="entry name" value="Aconitase_C"/>
    <property type="match status" value="1"/>
</dbReference>
<keyword evidence="5" id="KW-0456">Lyase</keyword>